<organism evidence="3 4">
    <name type="scientific">Nannocystis exedens</name>
    <dbReference type="NCBI Taxonomy" id="54"/>
    <lineage>
        <taxon>Bacteria</taxon>
        <taxon>Pseudomonadati</taxon>
        <taxon>Myxococcota</taxon>
        <taxon>Polyangia</taxon>
        <taxon>Nannocystales</taxon>
        <taxon>Nannocystaceae</taxon>
        <taxon>Nannocystis</taxon>
    </lineage>
</organism>
<name>A0A1I1Y576_9BACT</name>
<dbReference type="GO" id="GO:0016491">
    <property type="term" value="F:oxidoreductase activity"/>
    <property type="evidence" value="ECO:0007669"/>
    <property type="project" value="InterPro"/>
</dbReference>
<keyword evidence="4" id="KW-1185">Reference proteome</keyword>
<dbReference type="PANTHER" id="PTHR42852:SF13">
    <property type="entry name" value="PROTEIN DIPZ"/>
    <property type="match status" value="1"/>
</dbReference>
<dbReference type="GO" id="GO:0016209">
    <property type="term" value="F:antioxidant activity"/>
    <property type="evidence" value="ECO:0007669"/>
    <property type="project" value="InterPro"/>
</dbReference>
<dbReference type="InterPro" id="IPR036249">
    <property type="entry name" value="Thioredoxin-like_sf"/>
</dbReference>
<evidence type="ECO:0000313" key="3">
    <source>
        <dbReference type="EMBL" id="SFE14716.1"/>
    </source>
</evidence>
<sequence>MRSRPVLFAMFLLSACEPKPATQAPGGGAPASADAPAPALSGPALAGAGTTVDLAAMRGKLVLVDFWASWCEPCRRELPELEALYKRHQASGLELIGVSMDEARGDAEAFLRDVPVSFPMIFDEGQALAKSWSPPKMPTLYVVDQEGKVAKVFAGEVKIAELEAEVTQRLGG</sequence>
<dbReference type="AlphaFoldDB" id="A0A1I1Y576"/>
<dbReference type="Pfam" id="PF00578">
    <property type="entry name" value="AhpC-TSA"/>
    <property type="match status" value="1"/>
</dbReference>
<keyword evidence="1" id="KW-0676">Redox-active center</keyword>
<proteinExistence type="predicted"/>
<dbReference type="OrthoDB" id="9813820at2"/>
<dbReference type="STRING" id="54.SAMN02745121_03173"/>
<dbReference type="InterPro" id="IPR000866">
    <property type="entry name" value="AhpC/TSA"/>
</dbReference>
<evidence type="ECO:0000259" key="2">
    <source>
        <dbReference type="PROSITE" id="PS51352"/>
    </source>
</evidence>
<dbReference type="InterPro" id="IPR050553">
    <property type="entry name" value="Thioredoxin_ResA/DsbE_sf"/>
</dbReference>
<dbReference type="EMBL" id="FOMX01000009">
    <property type="protein sequence ID" value="SFE14716.1"/>
    <property type="molecule type" value="Genomic_DNA"/>
</dbReference>
<accession>A0A1I1Y576</accession>
<dbReference type="PROSITE" id="PS51352">
    <property type="entry name" value="THIOREDOXIN_2"/>
    <property type="match status" value="1"/>
</dbReference>
<evidence type="ECO:0000256" key="1">
    <source>
        <dbReference type="ARBA" id="ARBA00023284"/>
    </source>
</evidence>
<dbReference type="CDD" id="cd02966">
    <property type="entry name" value="TlpA_like_family"/>
    <property type="match status" value="1"/>
</dbReference>
<gene>
    <name evidence="3" type="ORF">SAMN02745121_03173</name>
</gene>
<protein>
    <submittedName>
        <fullName evidence="3">AhpC/TSA family protein</fullName>
    </submittedName>
</protein>
<dbReference type="PROSITE" id="PS51257">
    <property type="entry name" value="PROKAR_LIPOPROTEIN"/>
    <property type="match status" value="1"/>
</dbReference>
<feature type="domain" description="Thioredoxin" evidence="2">
    <location>
        <begin position="31"/>
        <end position="171"/>
    </location>
</feature>
<dbReference type="PROSITE" id="PS00194">
    <property type="entry name" value="THIOREDOXIN_1"/>
    <property type="match status" value="1"/>
</dbReference>
<reference evidence="4" key="1">
    <citation type="submission" date="2016-10" db="EMBL/GenBank/DDBJ databases">
        <authorList>
            <person name="Varghese N."/>
            <person name="Submissions S."/>
        </authorList>
    </citation>
    <scope>NUCLEOTIDE SEQUENCE [LARGE SCALE GENOMIC DNA]</scope>
    <source>
        <strain evidence="4">ATCC 25963</strain>
    </source>
</reference>
<dbReference type="Proteomes" id="UP000199400">
    <property type="component" value="Unassembled WGS sequence"/>
</dbReference>
<dbReference type="Gene3D" id="3.40.30.10">
    <property type="entry name" value="Glutaredoxin"/>
    <property type="match status" value="1"/>
</dbReference>
<dbReference type="InterPro" id="IPR013766">
    <property type="entry name" value="Thioredoxin_domain"/>
</dbReference>
<dbReference type="SUPFAM" id="SSF52833">
    <property type="entry name" value="Thioredoxin-like"/>
    <property type="match status" value="1"/>
</dbReference>
<dbReference type="InterPro" id="IPR017937">
    <property type="entry name" value="Thioredoxin_CS"/>
</dbReference>
<dbReference type="PANTHER" id="PTHR42852">
    <property type="entry name" value="THIOL:DISULFIDE INTERCHANGE PROTEIN DSBE"/>
    <property type="match status" value="1"/>
</dbReference>
<evidence type="ECO:0000313" key="4">
    <source>
        <dbReference type="Proteomes" id="UP000199400"/>
    </source>
</evidence>